<comment type="caution">
    <text evidence="3">The sequence shown here is derived from an EMBL/GenBank/DDBJ whole genome shotgun (WGS) entry which is preliminary data.</text>
</comment>
<dbReference type="SUPFAM" id="SSF81901">
    <property type="entry name" value="HCP-like"/>
    <property type="match status" value="2"/>
</dbReference>
<organism evidence="3 4">
    <name type="scientific">Venturia inaequalis</name>
    <name type="common">Apple scab fungus</name>
    <dbReference type="NCBI Taxonomy" id="5025"/>
    <lineage>
        <taxon>Eukaryota</taxon>
        <taxon>Fungi</taxon>
        <taxon>Dikarya</taxon>
        <taxon>Ascomycota</taxon>
        <taxon>Pezizomycotina</taxon>
        <taxon>Dothideomycetes</taxon>
        <taxon>Pleosporomycetidae</taxon>
        <taxon>Venturiales</taxon>
        <taxon>Venturiaceae</taxon>
        <taxon>Venturia</taxon>
    </lineage>
</organism>
<dbReference type="InterPro" id="IPR011990">
    <property type="entry name" value="TPR-like_helical_dom_sf"/>
</dbReference>
<keyword evidence="4" id="KW-1185">Reference proteome</keyword>
<evidence type="ECO:0000313" key="4">
    <source>
        <dbReference type="Proteomes" id="UP000490939"/>
    </source>
</evidence>
<dbReference type="Gene3D" id="1.25.40.10">
    <property type="entry name" value="Tetratricopeptide repeat domain"/>
    <property type="match status" value="2"/>
</dbReference>
<dbReference type="AlphaFoldDB" id="A0A8H3UXE8"/>
<dbReference type="InterPro" id="IPR051726">
    <property type="entry name" value="Chitin_Synth_Reg"/>
</dbReference>
<reference evidence="3 4" key="1">
    <citation type="submission" date="2019-07" db="EMBL/GenBank/DDBJ databases">
        <title>Venturia inaequalis Genome Resource.</title>
        <authorList>
            <person name="Lichtner F.J."/>
        </authorList>
    </citation>
    <scope>NUCLEOTIDE SEQUENCE [LARGE SCALE GENOMIC DNA]</scope>
    <source>
        <strain evidence="3 4">DMI_063113</strain>
    </source>
</reference>
<sequence>MDPVTAFGLVASVLQVATTGVAVLHTLDTFRRSYNAAPDSITVLSTEVACISLSVSQIKELFEERDRDLDVKLRAKPELSNALAVCLAGCQHILSSLDRDMKKIQQAETGNDGKFGLKRRASFLWKKDSFQTYLDQIHGHQSALNLLLQALQLHSLKEIESLLRKERTRTILQEMDEATLRGSPSIPYLELCNTDAELDTMKVLFLEPSWGPTNPNTPVESTKSHPSTVQIQEAEQEELLIDLNDPQIPQPSIPESLSPALEQMRMLDPKDYTIEKEVATLEREKHDSVYSINRPMDPWDVKRVSASRLSPRPVSSEPMCIIDSSRSGSGSRSPFRPVSSEPMSIIGLDRSASTASSYAESSRTFTSLESEFPEAVIMDSRVDAFPVITNPTPLLPTHWREEEAHLDSKRGRVLRSDNIEEQLKFAEAALHFCTTIAKHHNIRKSRLLRTPAEETPAQRSLEADAKQIVVRSTESGHAKALFLQSMYFDLDPFKTCELQKAALAKRYYRAAFYLGSMLEKSKVTKKALGYYVEGAEGGDSACQSRLADVYLKGILGKRKDHEKAIKYLQRAAAGADRDYPQALFVSGPQNFLVHMPTYTQLLATLQTQSYRKLNKIKESLLPINDKAALENYRKAAHLGCANSQVVLGLAYSTPRLGCTKNPAVALHYFRIAARQGAPTADHEISTLFGFAKEGDIVTPNGFLAFKHARRAAEDGYLSSFWQVGHFYHKGVGVQPNLPKAREWYLKGAARKDEDCMRALDSLKSLSFGAT</sequence>
<evidence type="ECO:0000256" key="1">
    <source>
        <dbReference type="ARBA" id="ARBA00022737"/>
    </source>
</evidence>
<evidence type="ECO:0000256" key="2">
    <source>
        <dbReference type="SAM" id="MobiDB-lite"/>
    </source>
</evidence>
<dbReference type="SMART" id="SM00671">
    <property type="entry name" value="SEL1"/>
    <property type="match status" value="5"/>
</dbReference>
<dbReference type="Proteomes" id="UP000490939">
    <property type="component" value="Unassembled WGS sequence"/>
</dbReference>
<proteinExistence type="predicted"/>
<evidence type="ECO:0008006" key="5">
    <source>
        <dbReference type="Google" id="ProtNLM"/>
    </source>
</evidence>
<evidence type="ECO:0000313" key="3">
    <source>
        <dbReference type="EMBL" id="KAE9979082.1"/>
    </source>
</evidence>
<accession>A0A8H3UXE8</accession>
<dbReference type="PANTHER" id="PTHR46430:SF2">
    <property type="entry name" value="CHITIN SYNTHASE REGULATORY FACTOR 4"/>
    <property type="match status" value="1"/>
</dbReference>
<dbReference type="PANTHER" id="PTHR46430">
    <property type="entry name" value="PROTEIN SKT5-RELATED"/>
    <property type="match status" value="1"/>
</dbReference>
<dbReference type="InterPro" id="IPR006597">
    <property type="entry name" value="Sel1-like"/>
</dbReference>
<protein>
    <recommendedName>
        <fullName evidence="5">HCP-like protein</fullName>
    </recommendedName>
</protein>
<dbReference type="Pfam" id="PF08238">
    <property type="entry name" value="Sel1"/>
    <property type="match status" value="6"/>
</dbReference>
<keyword evidence="1" id="KW-0677">Repeat</keyword>
<feature type="compositionally biased region" description="Low complexity" evidence="2">
    <location>
        <begin position="324"/>
        <end position="340"/>
    </location>
</feature>
<dbReference type="EMBL" id="WNWR01000424">
    <property type="protein sequence ID" value="KAE9979082.1"/>
    <property type="molecule type" value="Genomic_DNA"/>
</dbReference>
<name>A0A8H3UXE8_VENIN</name>
<feature type="region of interest" description="Disordered" evidence="2">
    <location>
        <begin position="310"/>
        <end position="342"/>
    </location>
</feature>
<gene>
    <name evidence="3" type="ORF">EG327_007163</name>
</gene>